<comment type="caution">
    <text evidence="9">The sequence shown here is derived from an EMBL/GenBank/DDBJ whole genome shotgun (WGS) entry which is preliminary data.</text>
</comment>
<evidence type="ECO:0000313" key="10">
    <source>
        <dbReference type="Proteomes" id="UP000646365"/>
    </source>
</evidence>
<reference evidence="9" key="1">
    <citation type="journal article" date="2014" name="Int. J. Syst. Evol. Microbiol.">
        <title>Complete genome sequence of Corynebacterium casei LMG S-19264T (=DSM 44701T), isolated from a smear-ripened cheese.</title>
        <authorList>
            <consortium name="US DOE Joint Genome Institute (JGI-PGF)"/>
            <person name="Walter F."/>
            <person name="Albersmeier A."/>
            <person name="Kalinowski J."/>
            <person name="Ruckert C."/>
        </authorList>
    </citation>
    <scope>NUCLEOTIDE SEQUENCE</scope>
    <source>
        <strain evidence="9">CGMCC 1.15725</strain>
    </source>
</reference>
<evidence type="ECO:0000313" key="9">
    <source>
        <dbReference type="EMBL" id="GGF20748.1"/>
    </source>
</evidence>
<dbReference type="AlphaFoldDB" id="A0A8J2YUS2"/>
<dbReference type="RefSeq" id="WP_189046850.1">
    <property type="nucleotide sequence ID" value="NZ_BMJQ01000007.1"/>
</dbReference>
<dbReference type="GO" id="GO:0012505">
    <property type="term" value="C:endomembrane system"/>
    <property type="evidence" value="ECO:0007669"/>
    <property type="project" value="UniProtKB-SubCell"/>
</dbReference>
<dbReference type="GO" id="GO:0015099">
    <property type="term" value="F:nickel cation transmembrane transporter activity"/>
    <property type="evidence" value="ECO:0007669"/>
    <property type="project" value="UniProtKB-UniRule"/>
</dbReference>
<evidence type="ECO:0000256" key="6">
    <source>
        <dbReference type="ARBA" id="ARBA00022989"/>
    </source>
</evidence>
<feature type="transmembrane region" description="Helical" evidence="8">
    <location>
        <begin position="263"/>
        <end position="286"/>
    </location>
</feature>
<organism evidence="9 10">
    <name type="scientific">Aliidongia dinghuensis</name>
    <dbReference type="NCBI Taxonomy" id="1867774"/>
    <lineage>
        <taxon>Bacteria</taxon>
        <taxon>Pseudomonadati</taxon>
        <taxon>Pseudomonadota</taxon>
        <taxon>Alphaproteobacteria</taxon>
        <taxon>Rhodospirillales</taxon>
        <taxon>Dongiaceae</taxon>
        <taxon>Aliidongia</taxon>
    </lineage>
</organism>
<comment type="subcellular location">
    <subcellularLocation>
        <location evidence="8">Cell membrane</location>
        <topology evidence="8">Multi-pass membrane protein</topology>
    </subcellularLocation>
    <subcellularLocation>
        <location evidence="1">Endomembrane system</location>
        <topology evidence="1">Multi-pass membrane protein</topology>
    </subcellularLocation>
</comment>
<dbReference type="Pfam" id="PF03824">
    <property type="entry name" value="NicO"/>
    <property type="match status" value="1"/>
</dbReference>
<feature type="transmembrane region" description="Helical" evidence="8">
    <location>
        <begin position="227"/>
        <end position="251"/>
    </location>
</feature>
<dbReference type="PANTHER" id="PTHR31611:SF0">
    <property type="entry name" value="HIGH-AFFINITY NICKEL TRANSPORT PROTEIN NIC1"/>
    <property type="match status" value="1"/>
</dbReference>
<dbReference type="InterPro" id="IPR004688">
    <property type="entry name" value="Ni/Co_transpt"/>
</dbReference>
<feature type="transmembrane region" description="Helical" evidence="8">
    <location>
        <begin position="126"/>
        <end position="145"/>
    </location>
</feature>
<dbReference type="PANTHER" id="PTHR31611">
    <property type="entry name" value="HIGH-AFFINITY NICKEL TRANSPORT PROTEIN NIC1"/>
    <property type="match status" value="1"/>
</dbReference>
<accession>A0A8J2YUS2</accession>
<name>A0A8J2YUS2_9PROT</name>
<dbReference type="EMBL" id="BMJQ01000007">
    <property type="protein sequence ID" value="GGF20748.1"/>
    <property type="molecule type" value="Genomic_DNA"/>
</dbReference>
<protein>
    <recommendedName>
        <fullName evidence="8">Nickel/cobalt efflux system</fullName>
    </recommendedName>
</protein>
<evidence type="ECO:0000256" key="1">
    <source>
        <dbReference type="ARBA" id="ARBA00004127"/>
    </source>
</evidence>
<feature type="transmembrane region" description="Helical" evidence="8">
    <location>
        <begin position="306"/>
        <end position="327"/>
    </location>
</feature>
<comment type="similarity">
    <text evidence="2 8">Belongs to the NiCoT transporter (TC 2.A.52) family.</text>
</comment>
<dbReference type="Proteomes" id="UP000646365">
    <property type="component" value="Unassembled WGS sequence"/>
</dbReference>
<evidence type="ECO:0000256" key="5">
    <source>
        <dbReference type="ARBA" id="ARBA00022692"/>
    </source>
</evidence>
<gene>
    <name evidence="9" type="primary">hoxN</name>
    <name evidence="9" type="ORF">GCM10011611_28540</name>
</gene>
<evidence type="ECO:0000256" key="3">
    <source>
        <dbReference type="ARBA" id="ARBA00022448"/>
    </source>
</evidence>
<reference evidence="9" key="2">
    <citation type="submission" date="2020-09" db="EMBL/GenBank/DDBJ databases">
        <authorList>
            <person name="Sun Q."/>
            <person name="Zhou Y."/>
        </authorList>
    </citation>
    <scope>NUCLEOTIDE SEQUENCE</scope>
    <source>
        <strain evidence="9">CGMCC 1.15725</strain>
    </source>
</reference>
<dbReference type="InterPro" id="IPR011541">
    <property type="entry name" value="Ni/Co_transpt_high_affinity"/>
</dbReference>
<dbReference type="GO" id="GO:0005886">
    <property type="term" value="C:plasma membrane"/>
    <property type="evidence" value="ECO:0007669"/>
    <property type="project" value="UniProtKB-SubCell"/>
</dbReference>
<evidence type="ECO:0000256" key="7">
    <source>
        <dbReference type="ARBA" id="ARBA00023136"/>
    </source>
</evidence>
<keyword evidence="3 8" id="KW-0813">Transport</keyword>
<keyword evidence="4" id="KW-0533">Nickel</keyword>
<feature type="transmembrane region" description="Helical" evidence="8">
    <location>
        <begin position="29"/>
        <end position="53"/>
    </location>
</feature>
<evidence type="ECO:0000256" key="8">
    <source>
        <dbReference type="RuleBase" id="RU362101"/>
    </source>
</evidence>
<sequence>MESEGAIETGGLRRLVPVFTVVATLNLGAWVWAAFGLGAAPAAFGAAVLAYTLGLKHAVDADHIAAIDNTTRKLMNEGRRSLASGLWFSLGHSTIVFVVTLAIALLSDGARDRLDGLREVGGLVGTLISVLFLVLMGLGNLVLLARLWRRWRRGAAVAGDEPLRVAGPMGRLLRPALGLVSRAWHLYPVGVLFGLGFDTATEIGLLGLSAAAAVNGLPLYAVLAYPLLFTAAMTLIDALDGVMMVGVYGWALKEPRRKLAYNLFVTLLSVGVAFGIGLLEAAGLLSDALGLDGGVWAAISRLNDQFGSLGLGVALAFLAIWLAAYAIDRRRKPVAV</sequence>
<evidence type="ECO:0000256" key="4">
    <source>
        <dbReference type="ARBA" id="ARBA00022596"/>
    </source>
</evidence>
<keyword evidence="10" id="KW-1185">Reference proteome</keyword>
<evidence type="ECO:0000256" key="2">
    <source>
        <dbReference type="ARBA" id="ARBA00010892"/>
    </source>
</evidence>
<keyword evidence="7 8" id="KW-0472">Membrane</keyword>
<proteinExistence type="inferred from homology"/>
<keyword evidence="6 8" id="KW-1133">Transmembrane helix</keyword>
<feature type="transmembrane region" description="Helical" evidence="8">
    <location>
        <begin position="82"/>
        <end position="106"/>
    </location>
</feature>
<keyword evidence="5 8" id="KW-0812">Transmembrane</keyword>